<dbReference type="AlphaFoldDB" id="A0A645JIW1"/>
<gene>
    <name evidence="1" type="ORF">SDC9_207284</name>
</gene>
<name>A0A645JIW1_9ZZZZ</name>
<protein>
    <submittedName>
        <fullName evidence="1">Uncharacterized protein</fullName>
    </submittedName>
</protein>
<sequence>MDPLAHLYDGPLVDAGSMVGPEELHQLIILGLARIVFHGDVAGVHGGDHAVALGKHGNRGINADLVLHAGADDRRVGLQQRHGLTLHVSAHQGAVRVVVG</sequence>
<organism evidence="1">
    <name type="scientific">bioreactor metagenome</name>
    <dbReference type="NCBI Taxonomy" id="1076179"/>
    <lineage>
        <taxon>unclassified sequences</taxon>
        <taxon>metagenomes</taxon>
        <taxon>ecological metagenomes</taxon>
    </lineage>
</organism>
<comment type="caution">
    <text evidence="1">The sequence shown here is derived from an EMBL/GenBank/DDBJ whole genome shotgun (WGS) entry which is preliminary data.</text>
</comment>
<dbReference type="EMBL" id="VSSQ01133706">
    <property type="protein sequence ID" value="MPN59563.1"/>
    <property type="molecule type" value="Genomic_DNA"/>
</dbReference>
<accession>A0A645JIW1</accession>
<reference evidence="1" key="1">
    <citation type="submission" date="2019-08" db="EMBL/GenBank/DDBJ databases">
        <authorList>
            <person name="Kucharzyk K."/>
            <person name="Murdoch R.W."/>
            <person name="Higgins S."/>
            <person name="Loffler F."/>
        </authorList>
    </citation>
    <scope>NUCLEOTIDE SEQUENCE</scope>
</reference>
<evidence type="ECO:0000313" key="1">
    <source>
        <dbReference type="EMBL" id="MPN59563.1"/>
    </source>
</evidence>
<proteinExistence type="predicted"/>